<accession>A0AAD6A1H8</accession>
<evidence type="ECO:0000256" key="2">
    <source>
        <dbReference type="ARBA" id="ARBA00022679"/>
    </source>
</evidence>
<dbReference type="GO" id="GO:0008146">
    <property type="term" value="F:sulfotransferase activity"/>
    <property type="evidence" value="ECO:0007669"/>
    <property type="project" value="InterPro"/>
</dbReference>
<comment type="caution">
    <text evidence="6">The sequence shown here is derived from an EMBL/GenBank/DDBJ whole genome shotgun (WGS) entry which is preliminary data.</text>
</comment>
<dbReference type="AlphaFoldDB" id="A0AAD6A1H8"/>
<dbReference type="Pfam" id="PF00685">
    <property type="entry name" value="Sulfotransfer_1"/>
    <property type="match status" value="1"/>
</dbReference>
<evidence type="ECO:0000313" key="6">
    <source>
        <dbReference type="EMBL" id="KAJ3707991.1"/>
    </source>
</evidence>
<dbReference type="PANTHER" id="PTHR11783">
    <property type="entry name" value="SULFOTRANSFERASE SULT"/>
    <property type="match status" value="1"/>
</dbReference>
<dbReference type="SUPFAM" id="SSF52540">
    <property type="entry name" value="P-loop containing nucleoside triphosphate hydrolases"/>
    <property type="match status" value="1"/>
</dbReference>
<dbReference type="EC" id="2.8.2.-" evidence="3"/>
<reference evidence="6 7" key="1">
    <citation type="journal article" date="2022" name="Cell">
        <title>Repeat-based holocentromeres influence genome architecture and karyotype evolution.</title>
        <authorList>
            <person name="Hofstatter P.G."/>
            <person name="Thangavel G."/>
            <person name="Lux T."/>
            <person name="Neumann P."/>
            <person name="Vondrak T."/>
            <person name="Novak P."/>
            <person name="Zhang M."/>
            <person name="Costa L."/>
            <person name="Castellani M."/>
            <person name="Scott A."/>
            <person name="Toegelov H."/>
            <person name="Fuchs J."/>
            <person name="Mata-Sucre Y."/>
            <person name="Dias Y."/>
            <person name="Vanzela A.L.L."/>
            <person name="Huettel B."/>
            <person name="Almeida C.C.S."/>
            <person name="Simkova H."/>
            <person name="Souza G."/>
            <person name="Pedrosa-Harand A."/>
            <person name="Macas J."/>
            <person name="Mayer K.F.X."/>
            <person name="Houben A."/>
            <person name="Marques A."/>
        </authorList>
    </citation>
    <scope>NUCLEOTIDE SEQUENCE [LARGE SCALE GENOMIC DNA]</scope>
    <source>
        <strain evidence="6">RhyTen1mFocal</strain>
    </source>
</reference>
<dbReference type="Proteomes" id="UP001210211">
    <property type="component" value="Unassembled WGS sequence"/>
</dbReference>
<sequence>MMQDSLLSEKRVSSKSQQENEEELDPTLKPMHREERIFLPIEETDSPYKDRILALPQEKRWLPYNLRNYQGFWEQEGIIPYIIALQNQFKPRFTDVFVASFPKCGTTWLKAIAFSVIHRNKYDFVSHPLLRLNPHDCVNFLELLFCEKDQTYLESLTSPRVLGLHLAYSMLPDSIRSSECKIIYICRDPKDALVSLWHWIKNLQDDRSFLFSEAFEIFCEGRSLAGPIWKHVLEYWNESLKRPNKILFLRYEDMLADPLESVKRVANFVGHPFTKEEEIEGVIDKIVDICSFNKLTGLDVNKKREGGDKLIDINHTFFRKGLAGDWKNHLTMEMAERLDNITRLKLEGSGLNLS</sequence>
<gene>
    <name evidence="6" type="ORF">LUZ61_011696</name>
</gene>
<feature type="region of interest" description="Disordered" evidence="4">
    <location>
        <begin position="1"/>
        <end position="27"/>
    </location>
</feature>
<protein>
    <recommendedName>
        <fullName evidence="3">Sulfotransferase</fullName>
        <ecNumber evidence="3">2.8.2.-</ecNumber>
    </recommendedName>
</protein>
<dbReference type="EMBL" id="JAMRDG010000001">
    <property type="protein sequence ID" value="KAJ3707991.1"/>
    <property type="molecule type" value="Genomic_DNA"/>
</dbReference>
<dbReference type="InterPro" id="IPR027417">
    <property type="entry name" value="P-loop_NTPase"/>
</dbReference>
<dbReference type="Gene3D" id="3.40.50.300">
    <property type="entry name" value="P-loop containing nucleotide triphosphate hydrolases"/>
    <property type="match status" value="1"/>
</dbReference>
<keyword evidence="7" id="KW-1185">Reference proteome</keyword>
<organism evidence="6 7">
    <name type="scientific">Rhynchospora tenuis</name>
    <dbReference type="NCBI Taxonomy" id="198213"/>
    <lineage>
        <taxon>Eukaryota</taxon>
        <taxon>Viridiplantae</taxon>
        <taxon>Streptophyta</taxon>
        <taxon>Embryophyta</taxon>
        <taxon>Tracheophyta</taxon>
        <taxon>Spermatophyta</taxon>
        <taxon>Magnoliopsida</taxon>
        <taxon>Liliopsida</taxon>
        <taxon>Poales</taxon>
        <taxon>Cyperaceae</taxon>
        <taxon>Cyperoideae</taxon>
        <taxon>Rhynchosporeae</taxon>
        <taxon>Rhynchospora</taxon>
    </lineage>
</organism>
<keyword evidence="2 3" id="KW-0808">Transferase</keyword>
<comment type="similarity">
    <text evidence="1 3">Belongs to the sulfotransferase 1 family.</text>
</comment>
<evidence type="ECO:0000259" key="5">
    <source>
        <dbReference type="Pfam" id="PF00685"/>
    </source>
</evidence>
<evidence type="ECO:0000256" key="1">
    <source>
        <dbReference type="ARBA" id="ARBA00005771"/>
    </source>
</evidence>
<evidence type="ECO:0000256" key="3">
    <source>
        <dbReference type="RuleBase" id="RU361155"/>
    </source>
</evidence>
<proteinExistence type="inferred from homology"/>
<name>A0AAD6A1H8_9POAL</name>
<dbReference type="InterPro" id="IPR000863">
    <property type="entry name" value="Sulfotransferase_dom"/>
</dbReference>
<evidence type="ECO:0000313" key="7">
    <source>
        <dbReference type="Proteomes" id="UP001210211"/>
    </source>
</evidence>
<evidence type="ECO:0000256" key="4">
    <source>
        <dbReference type="SAM" id="MobiDB-lite"/>
    </source>
</evidence>
<feature type="domain" description="Sulfotransferase" evidence="5">
    <location>
        <begin position="94"/>
        <end position="350"/>
    </location>
</feature>